<reference evidence="3" key="1">
    <citation type="journal article" date="2019" name="Int. J. Syst. Evol. Microbiol.">
        <title>The Global Catalogue of Microorganisms (GCM) 10K type strain sequencing project: providing services to taxonomists for standard genome sequencing and annotation.</title>
        <authorList>
            <consortium name="The Broad Institute Genomics Platform"/>
            <consortium name="The Broad Institute Genome Sequencing Center for Infectious Disease"/>
            <person name="Wu L."/>
            <person name="Ma J."/>
        </authorList>
    </citation>
    <scope>NUCLEOTIDE SEQUENCE [LARGE SCALE GENOMIC DNA]</scope>
    <source>
        <strain evidence="3">JCM 15572</strain>
    </source>
</reference>
<feature type="region of interest" description="Disordered" evidence="1">
    <location>
        <begin position="1"/>
        <end position="61"/>
    </location>
</feature>
<keyword evidence="3" id="KW-1185">Reference proteome</keyword>
<accession>A0ABP4NEL2</accession>
<organism evidence="2 3">
    <name type="scientific">Kribbella hippodromi</name>
    <dbReference type="NCBI Taxonomy" id="434347"/>
    <lineage>
        <taxon>Bacteria</taxon>
        <taxon>Bacillati</taxon>
        <taxon>Actinomycetota</taxon>
        <taxon>Actinomycetes</taxon>
        <taxon>Propionibacteriales</taxon>
        <taxon>Kribbellaceae</taxon>
        <taxon>Kribbella</taxon>
    </lineage>
</organism>
<sequence>MHLATPGLAGQAVANPDVYMRRKAKNPAALEAPLNKPPDVADPHRHPDPTDTTDTYGSDVA</sequence>
<evidence type="ECO:0000313" key="3">
    <source>
        <dbReference type="Proteomes" id="UP001501705"/>
    </source>
</evidence>
<dbReference type="EMBL" id="BAAAPH010000004">
    <property type="protein sequence ID" value="GAA1559112.1"/>
    <property type="molecule type" value="Genomic_DNA"/>
</dbReference>
<comment type="caution">
    <text evidence="2">The sequence shown here is derived from an EMBL/GenBank/DDBJ whole genome shotgun (WGS) entry which is preliminary data.</text>
</comment>
<name>A0ABP4NEL2_9ACTN</name>
<protein>
    <submittedName>
        <fullName evidence="2">Uncharacterized protein</fullName>
    </submittedName>
</protein>
<proteinExistence type="predicted"/>
<gene>
    <name evidence="2" type="ORF">GCM10009804_14890</name>
</gene>
<evidence type="ECO:0000313" key="2">
    <source>
        <dbReference type="EMBL" id="GAA1559112.1"/>
    </source>
</evidence>
<evidence type="ECO:0000256" key="1">
    <source>
        <dbReference type="SAM" id="MobiDB-lite"/>
    </source>
</evidence>
<feature type="compositionally biased region" description="Basic and acidic residues" evidence="1">
    <location>
        <begin position="39"/>
        <end position="49"/>
    </location>
</feature>
<dbReference type="Proteomes" id="UP001501705">
    <property type="component" value="Unassembled WGS sequence"/>
</dbReference>